<dbReference type="PANTHER" id="PTHR11748">
    <property type="entry name" value="D-LACTATE DEHYDROGENASE"/>
    <property type="match status" value="1"/>
</dbReference>
<dbReference type="InterPro" id="IPR016164">
    <property type="entry name" value="FAD-linked_Oxase-like_C"/>
</dbReference>
<dbReference type="GO" id="GO:0051536">
    <property type="term" value="F:iron-sulfur cluster binding"/>
    <property type="evidence" value="ECO:0007669"/>
    <property type="project" value="UniProtKB-KW"/>
</dbReference>
<keyword evidence="7" id="KW-0411">Iron-sulfur</keyword>
<feature type="domain" description="4Fe-4S ferredoxin-type" evidence="8">
    <location>
        <begin position="619"/>
        <end position="652"/>
    </location>
</feature>
<dbReference type="Pfam" id="PF01565">
    <property type="entry name" value="FAD_binding_4"/>
    <property type="match status" value="1"/>
</dbReference>
<dbReference type="SUPFAM" id="SSF56176">
    <property type="entry name" value="FAD-binding/transporter-associated domain-like"/>
    <property type="match status" value="1"/>
</dbReference>
<dbReference type="AlphaFoldDB" id="A0A2W7QLN0"/>
<dbReference type="PROSITE" id="PS00198">
    <property type="entry name" value="4FE4S_FER_1"/>
    <property type="match status" value="1"/>
</dbReference>
<keyword evidence="11" id="KW-1185">Reference proteome</keyword>
<dbReference type="InterPro" id="IPR004113">
    <property type="entry name" value="FAD-bd_oxidored_4_C"/>
</dbReference>
<keyword evidence="4" id="KW-0274">FAD</keyword>
<dbReference type="GO" id="GO:0046872">
    <property type="term" value="F:metal ion binding"/>
    <property type="evidence" value="ECO:0007669"/>
    <property type="project" value="UniProtKB-KW"/>
</dbReference>
<dbReference type="GO" id="GO:0008720">
    <property type="term" value="F:D-lactate dehydrogenase (NAD+) activity"/>
    <property type="evidence" value="ECO:0007669"/>
    <property type="project" value="TreeGrafter"/>
</dbReference>
<keyword evidence="2" id="KW-0285">Flavoprotein</keyword>
<evidence type="ECO:0000259" key="9">
    <source>
        <dbReference type="PROSITE" id="PS51387"/>
    </source>
</evidence>
<dbReference type="Gene3D" id="3.30.70.2740">
    <property type="match status" value="1"/>
</dbReference>
<keyword evidence="6" id="KW-0408">Iron</keyword>
<dbReference type="Pfam" id="PF13534">
    <property type="entry name" value="Fer4_17"/>
    <property type="match status" value="1"/>
</dbReference>
<comment type="cofactor">
    <cofactor evidence="1">
        <name>FAD</name>
        <dbReference type="ChEBI" id="CHEBI:57692"/>
    </cofactor>
</comment>
<dbReference type="Gene3D" id="1.10.45.10">
    <property type="entry name" value="Vanillyl-alcohol Oxidase, Chain A, domain 4"/>
    <property type="match status" value="1"/>
</dbReference>
<dbReference type="Proteomes" id="UP000248882">
    <property type="component" value="Unassembled WGS sequence"/>
</dbReference>
<reference evidence="10 11" key="1">
    <citation type="submission" date="2018-06" db="EMBL/GenBank/DDBJ databases">
        <title>Genomic Encyclopedia of Archaeal and Bacterial Type Strains, Phase II (KMG-II): from individual species to whole genera.</title>
        <authorList>
            <person name="Goeker M."/>
        </authorList>
    </citation>
    <scope>NUCLEOTIDE SEQUENCE [LARGE SCALE GENOMIC DNA]</scope>
    <source>
        <strain evidence="10 11">DSM 19830</strain>
    </source>
</reference>
<evidence type="ECO:0000256" key="1">
    <source>
        <dbReference type="ARBA" id="ARBA00001974"/>
    </source>
</evidence>
<keyword evidence="3" id="KW-0479">Metal-binding</keyword>
<dbReference type="InterPro" id="IPR036318">
    <property type="entry name" value="FAD-bd_PCMH-like_sf"/>
</dbReference>
<dbReference type="GO" id="GO:0071949">
    <property type="term" value="F:FAD binding"/>
    <property type="evidence" value="ECO:0007669"/>
    <property type="project" value="InterPro"/>
</dbReference>
<dbReference type="PANTHER" id="PTHR11748:SF119">
    <property type="entry name" value="D-2-HYDROXYGLUTARATE DEHYDROGENASE"/>
    <property type="match status" value="1"/>
</dbReference>
<dbReference type="GO" id="GO:1903457">
    <property type="term" value="P:lactate catabolic process"/>
    <property type="evidence" value="ECO:0007669"/>
    <property type="project" value="TreeGrafter"/>
</dbReference>
<accession>A0A2W7QLN0</accession>
<dbReference type="PROSITE" id="PS51379">
    <property type="entry name" value="4FE4S_FER_2"/>
    <property type="match status" value="1"/>
</dbReference>
<dbReference type="SUPFAM" id="SSF46548">
    <property type="entry name" value="alpha-helical ferredoxin"/>
    <property type="match status" value="1"/>
</dbReference>
<dbReference type="InterPro" id="IPR006094">
    <property type="entry name" value="Oxid_FAD_bind_N"/>
</dbReference>
<feature type="domain" description="FAD-binding PCMH-type" evidence="9">
    <location>
        <begin position="40"/>
        <end position="278"/>
    </location>
</feature>
<dbReference type="Gene3D" id="3.30.465.10">
    <property type="match status" value="1"/>
</dbReference>
<evidence type="ECO:0000313" key="10">
    <source>
        <dbReference type="EMBL" id="PZX49353.1"/>
    </source>
</evidence>
<evidence type="ECO:0000256" key="3">
    <source>
        <dbReference type="ARBA" id="ARBA00022723"/>
    </source>
</evidence>
<dbReference type="RefSeq" id="WP_111321095.1">
    <property type="nucleotide sequence ID" value="NZ_QKZT01000015.1"/>
</dbReference>
<evidence type="ECO:0000259" key="8">
    <source>
        <dbReference type="PROSITE" id="PS51379"/>
    </source>
</evidence>
<dbReference type="Gene3D" id="3.30.70.2190">
    <property type="match status" value="1"/>
</dbReference>
<comment type="caution">
    <text evidence="10">The sequence shown here is derived from an EMBL/GenBank/DDBJ whole genome shotgun (WGS) entry which is preliminary data.</text>
</comment>
<proteinExistence type="predicted"/>
<dbReference type="OrthoDB" id="9767256at2"/>
<dbReference type="InterPro" id="IPR017896">
    <property type="entry name" value="4Fe4S_Fe-S-bd"/>
</dbReference>
<dbReference type="Pfam" id="PF02913">
    <property type="entry name" value="FAD-oxidase_C"/>
    <property type="match status" value="1"/>
</dbReference>
<name>A0A2W7QLN0_9BACT</name>
<sequence>MSSNQPNLLPLLEELSGQLEGTLQLDTLTKTLYATDASVYREMPLAVAFPKTESDIQKLILFASKNGTSLIPRTAGTSLAGQCVGNGIVVDVAKHFTKILEFNKEERWVKVQPGVVRDELNRFLKPHGLFFSPITSTANRAMIGGMVGNNSCGTTSIVYGNTRDKVIRLKTLLSDGNTVFFDELSKSDFEAKCQLDSLEGKLYQQIWSELSQEEAREEIHAQFPKKSITRRNTGYAVDELLTAEVFEGDQKFNFGKLLTGSEGTLAFSTEITISLDPLPDPIEIVVAAHFETIHQSMVAAQTAMKHPATAVELMDKIILDCTKESIEYSKNRYFVEGDPEAILMVEFRGQTLEEAMAKGKALVDDLIKTGLGYAYPIIEPAMVSAAWSLRSAGLGLLANIPGDPKAVACIEDTAVDIEDLANYIDEVDEMMAGFNQKPVHYAHAGAGEIHLRPILDLKKSKDVAEFYDISKASAELVKKYQGSLSGEHGDGRVRAAFIPLMVGDKNYQLFRRIKATWDPQNIFNPGKIVDAPAMNTSLRYAPDVKTREYDTLLDFSHVGGVLRQAEKCNGSGDCRKLPESGGTMCPSYMATRNERDTTRGRANTLREFLTMSDKENAFNHPEIKEALDLCLSCKGCTSECPSNVDMASLKAEFLYQYQKANGIPLRSRAFAYINELNELGSRTGGLANFMLGNKLTGGLMKSILGVAPKRNLPEISKVSLRKWYKKNYEALPVAAKQIKSVYFFVDEFTNHNDTEIGIKAISLLKKLGYDVKVVDHEESGRSALSKGLLPKAKKHAEANVKVFEKLIDGNTPLIGLEPSAILSFRDEYPRIVKKELTEAAKKLKFHVKLIDEFLAQEIAAGNIKAEAFTTNTQKIKLHGHCHQKSLSSVTWTHKLLSLPVNYSVETIPSGCCGMAGSFGYEAEHYEVSQQVGELVLFPAVRKAEAETLIAAPGTSCRHQIADGTGRKAKHPVEILWEALIPQERL</sequence>
<dbReference type="InterPro" id="IPR017900">
    <property type="entry name" value="4Fe4S_Fe_S_CS"/>
</dbReference>
<dbReference type="PROSITE" id="PS51387">
    <property type="entry name" value="FAD_PCMH"/>
    <property type="match status" value="1"/>
</dbReference>
<dbReference type="InterPro" id="IPR016166">
    <property type="entry name" value="FAD-bd_PCMH"/>
</dbReference>
<evidence type="ECO:0000256" key="7">
    <source>
        <dbReference type="ARBA" id="ARBA00023014"/>
    </source>
</evidence>
<evidence type="ECO:0000313" key="11">
    <source>
        <dbReference type="Proteomes" id="UP000248882"/>
    </source>
</evidence>
<keyword evidence="5" id="KW-0560">Oxidoreductase</keyword>
<evidence type="ECO:0000256" key="6">
    <source>
        <dbReference type="ARBA" id="ARBA00023004"/>
    </source>
</evidence>
<dbReference type="EMBL" id="QKZT01000015">
    <property type="protein sequence ID" value="PZX49353.1"/>
    <property type="molecule type" value="Genomic_DNA"/>
</dbReference>
<organism evidence="10 11">
    <name type="scientific">Algoriphagus chordae</name>
    <dbReference type="NCBI Taxonomy" id="237019"/>
    <lineage>
        <taxon>Bacteria</taxon>
        <taxon>Pseudomonadati</taxon>
        <taxon>Bacteroidota</taxon>
        <taxon>Cytophagia</taxon>
        <taxon>Cytophagales</taxon>
        <taxon>Cyclobacteriaceae</taxon>
        <taxon>Algoriphagus</taxon>
    </lineage>
</organism>
<dbReference type="InterPro" id="IPR016171">
    <property type="entry name" value="Vanillyl_alc_oxidase_C-sub2"/>
</dbReference>
<evidence type="ECO:0000256" key="5">
    <source>
        <dbReference type="ARBA" id="ARBA00023002"/>
    </source>
</evidence>
<evidence type="ECO:0000256" key="2">
    <source>
        <dbReference type="ARBA" id="ARBA00022630"/>
    </source>
</evidence>
<dbReference type="InterPro" id="IPR016169">
    <property type="entry name" value="FAD-bd_PCMH_sub2"/>
</dbReference>
<evidence type="ECO:0000256" key="4">
    <source>
        <dbReference type="ARBA" id="ARBA00022827"/>
    </source>
</evidence>
<protein>
    <submittedName>
        <fullName evidence="10">FAD/FMN-containing dehydrogenase</fullName>
    </submittedName>
</protein>
<dbReference type="GO" id="GO:0004458">
    <property type="term" value="F:D-lactate dehydrogenase (cytochrome) activity"/>
    <property type="evidence" value="ECO:0007669"/>
    <property type="project" value="TreeGrafter"/>
</dbReference>
<dbReference type="SUPFAM" id="SSF55103">
    <property type="entry name" value="FAD-linked oxidases, C-terminal domain"/>
    <property type="match status" value="1"/>
</dbReference>
<gene>
    <name evidence="10" type="ORF">LV85_03142</name>
</gene>